<protein>
    <submittedName>
        <fullName evidence="1">Uncharacterized protein</fullName>
    </submittedName>
</protein>
<accession>A0A4P8IMB4</accession>
<dbReference type="KEGG" id="tvl:FAZ95_01310"/>
<organism evidence="1 2">
    <name type="scientific">Trinickia violacea</name>
    <dbReference type="NCBI Taxonomy" id="2571746"/>
    <lineage>
        <taxon>Bacteria</taxon>
        <taxon>Pseudomonadati</taxon>
        <taxon>Pseudomonadota</taxon>
        <taxon>Betaproteobacteria</taxon>
        <taxon>Burkholderiales</taxon>
        <taxon>Burkholderiaceae</taxon>
        <taxon>Trinickia</taxon>
    </lineage>
</organism>
<evidence type="ECO:0000313" key="1">
    <source>
        <dbReference type="EMBL" id="QCP47934.1"/>
    </source>
</evidence>
<reference evidence="1 2" key="1">
    <citation type="submission" date="2019-05" db="EMBL/GenBank/DDBJ databases">
        <title>Burkholderia sp. DHOD12, isolated from subtropical forest soil.</title>
        <authorList>
            <person name="Gao Z.-H."/>
            <person name="Qiu L.-H."/>
        </authorList>
    </citation>
    <scope>NUCLEOTIDE SEQUENCE [LARGE SCALE GENOMIC DNA]</scope>
    <source>
        <strain evidence="1 2">DHOD12</strain>
    </source>
</reference>
<dbReference type="Proteomes" id="UP000298656">
    <property type="component" value="Chromosome 1"/>
</dbReference>
<dbReference type="OrthoDB" id="9133128at2"/>
<evidence type="ECO:0000313" key="2">
    <source>
        <dbReference type="Proteomes" id="UP000298656"/>
    </source>
</evidence>
<gene>
    <name evidence="1" type="ORF">FAZ95_01310</name>
</gene>
<name>A0A4P8IMB4_9BURK</name>
<dbReference type="AlphaFoldDB" id="A0A4P8IMB4"/>
<dbReference type="RefSeq" id="WP_137330776.1">
    <property type="nucleotide sequence ID" value="NZ_CP040077.1"/>
</dbReference>
<proteinExistence type="predicted"/>
<sequence>MNPANRDFRIRIDEEAGKYAVTVQLEANGPWGSFSSGDEAIPGSQFKELLGSPYLSRHDLPDGVRPSKTVPVAALLVPGKAGFILMPPRWFQRNKETNVSYNAELIMIAGATYGGGSKPALLCRV</sequence>
<keyword evidence="2" id="KW-1185">Reference proteome</keyword>
<dbReference type="EMBL" id="CP040077">
    <property type="protein sequence ID" value="QCP47934.1"/>
    <property type="molecule type" value="Genomic_DNA"/>
</dbReference>